<organism evidence="3 4">
    <name type="scientific">Microcaecilia unicolor</name>
    <dbReference type="NCBI Taxonomy" id="1415580"/>
    <lineage>
        <taxon>Eukaryota</taxon>
        <taxon>Metazoa</taxon>
        <taxon>Chordata</taxon>
        <taxon>Craniata</taxon>
        <taxon>Vertebrata</taxon>
        <taxon>Euteleostomi</taxon>
        <taxon>Amphibia</taxon>
        <taxon>Gymnophiona</taxon>
        <taxon>Siphonopidae</taxon>
        <taxon>Microcaecilia</taxon>
    </lineage>
</organism>
<keyword evidence="3" id="KW-1185">Reference proteome</keyword>
<dbReference type="Proteomes" id="UP000515156">
    <property type="component" value="Chromosome 3"/>
</dbReference>
<evidence type="ECO:0000256" key="1">
    <source>
        <dbReference type="SAM" id="MobiDB-lite"/>
    </source>
</evidence>
<dbReference type="InterPro" id="IPR003533">
    <property type="entry name" value="Doublecortin_dom"/>
</dbReference>
<dbReference type="PANTHER" id="PTHR23004">
    <property type="entry name" value="DOUBLECORTIN DOMAIN CONTAINING 2"/>
    <property type="match status" value="1"/>
</dbReference>
<dbReference type="Pfam" id="PF03607">
    <property type="entry name" value="DCX"/>
    <property type="match status" value="2"/>
</dbReference>
<dbReference type="PROSITE" id="PS50309">
    <property type="entry name" value="DC"/>
    <property type="match status" value="2"/>
</dbReference>
<dbReference type="CTD" id="728597"/>
<gene>
    <name evidence="4" type="primary">DCDC2C</name>
</gene>
<reference evidence="4" key="1">
    <citation type="submission" date="2025-08" db="UniProtKB">
        <authorList>
            <consortium name="RefSeq"/>
        </authorList>
    </citation>
    <scope>IDENTIFICATION</scope>
</reference>
<dbReference type="OrthoDB" id="1738954at2759"/>
<dbReference type="GO" id="GO:0005874">
    <property type="term" value="C:microtubule"/>
    <property type="evidence" value="ECO:0007669"/>
    <property type="project" value="TreeGrafter"/>
</dbReference>
<dbReference type="InterPro" id="IPR036572">
    <property type="entry name" value="Doublecortin_dom_sf"/>
</dbReference>
<dbReference type="PANTHER" id="PTHR23004:SF9">
    <property type="entry name" value="DOUBLECORTIN DOMAIN-CONTAINING PROTEIN 2C"/>
    <property type="match status" value="1"/>
</dbReference>
<dbReference type="RefSeq" id="XP_030054765.1">
    <property type="nucleotide sequence ID" value="XM_030198905.1"/>
</dbReference>
<name>A0A6P7XVQ7_9AMPH</name>
<evidence type="ECO:0000313" key="3">
    <source>
        <dbReference type="Proteomes" id="UP000515156"/>
    </source>
</evidence>
<dbReference type="SUPFAM" id="SSF89837">
    <property type="entry name" value="Doublecortin (DC)"/>
    <property type="match status" value="2"/>
</dbReference>
<accession>A0A6P7XVQ7</accession>
<dbReference type="SMART" id="SM00537">
    <property type="entry name" value="DCX"/>
    <property type="match status" value="2"/>
</dbReference>
<dbReference type="GeneID" id="115467168"/>
<dbReference type="KEGG" id="muo:115467168"/>
<evidence type="ECO:0000313" key="4">
    <source>
        <dbReference type="RefSeq" id="XP_030054765.1"/>
    </source>
</evidence>
<feature type="region of interest" description="Disordered" evidence="1">
    <location>
        <begin position="248"/>
        <end position="283"/>
    </location>
</feature>
<dbReference type="InParanoid" id="A0A6P7XVQ7"/>
<dbReference type="GO" id="GO:0035556">
    <property type="term" value="P:intracellular signal transduction"/>
    <property type="evidence" value="ECO:0007669"/>
    <property type="project" value="InterPro"/>
</dbReference>
<sequence>MAMASQDDTYYERHPTQLIPARSVVFYRNGDPFFVGRKLVINGKHVPTFDALLSELTRHVPVPQGSVLRIFTPGEGHRVTTLDDILPGHTYVVANKDSFHQLDYVNITVKKPEQKSNKVIKPVVHSKIRVPSRWGNFLKPAFFINVLRNGDLPQSPLRIVLPKNTLNDWNRIRSFITEKVQLVSGPVQRLYTLNGKLVLGPSQLEHNQYYVAVGMEKFMALPYYICVYKNNAHGNIFYFSSQADPIPPIQKKKQKNIQSTKASNKSSGGGNPGNDQKRDQKRGTRYALLITGRKPSVYYAKSSPPGRVVHPVSIQHILLNGPGVFRASKVRDEFHGAKEVEESRTMKRKRVPKRRNPRKRYVPFPAGLHYSPCYVALSIWLAYKELHH</sequence>
<feature type="domain" description="Doublecortin" evidence="2">
    <location>
        <begin position="142"/>
        <end position="224"/>
    </location>
</feature>
<evidence type="ECO:0000259" key="2">
    <source>
        <dbReference type="PROSITE" id="PS50309"/>
    </source>
</evidence>
<proteinExistence type="predicted"/>
<dbReference type="AlphaFoldDB" id="A0A6P7XVQ7"/>
<protein>
    <submittedName>
        <fullName evidence="4">Doublecortin domain-containing protein 2C</fullName>
    </submittedName>
</protein>
<dbReference type="Gene3D" id="3.10.20.230">
    <property type="entry name" value="Doublecortin domain"/>
    <property type="match status" value="2"/>
</dbReference>
<dbReference type="GO" id="GO:0005815">
    <property type="term" value="C:microtubule organizing center"/>
    <property type="evidence" value="ECO:0007669"/>
    <property type="project" value="TreeGrafter"/>
</dbReference>
<feature type="domain" description="Doublecortin" evidence="2">
    <location>
        <begin position="22"/>
        <end position="105"/>
    </location>
</feature>